<dbReference type="Proteomes" id="UP000033671">
    <property type="component" value="Unassembled WGS sequence"/>
</dbReference>
<feature type="non-terminal residue" evidence="1">
    <location>
        <position position="1"/>
    </location>
</feature>
<organism evidence="1 2">
    <name type="scientific">Orientia tsutsugamushi str. TA716</name>
    <dbReference type="NCBI Taxonomy" id="1359175"/>
    <lineage>
        <taxon>Bacteria</taxon>
        <taxon>Pseudomonadati</taxon>
        <taxon>Pseudomonadota</taxon>
        <taxon>Alphaproteobacteria</taxon>
        <taxon>Rickettsiales</taxon>
        <taxon>Rickettsiaceae</taxon>
        <taxon>Rickettsieae</taxon>
        <taxon>Orientia</taxon>
    </lineage>
</organism>
<evidence type="ECO:0000313" key="2">
    <source>
        <dbReference type="Proteomes" id="UP000033671"/>
    </source>
</evidence>
<dbReference type="EMBL" id="LAOA01000215">
    <property type="protein sequence ID" value="KJV69912.1"/>
    <property type="molecule type" value="Genomic_DNA"/>
</dbReference>
<name>A0A0F3NQC9_ORITS</name>
<comment type="caution">
    <text evidence="1">The sequence shown here is derived from an EMBL/GenBank/DDBJ whole genome shotgun (WGS) entry which is preliminary data.</text>
</comment>
<sequence>FSIIKNTLSIYTKAELYDEGVNFLQKYSTQYPTSQPHILYHKYVLYSNSTKRKLAGKFLKELEQKSQSSKVCSILYSKAKELDQTCRFIMQKKIKPQPDNEDTILAALQALFQQEVNSEEEVNKCSLQEKVEYPSSDEDDILEALPRLFQVESQNEIEAELNTTHWHIDDQKIISSNNTTSIANSSFFIDSAGLFATIDERLLRQLDIVTKQQCQAALEKGIIHRQKKCSGIKILNLKDNKVIELKLVSRDLRLIATTAYINSDNKMLIIFNKLATHSTLQKNIVKSKYIIKNSMCPMDCIEESKFKNITENLIVAAEESASVQSCSKNKQNHAEIENSGMIDEFKILDLADVGSVTENYCENNEDREIVGSSRDEDFSLSGRSLL</sequence>
<gene>
    <name evidence="1" type="ORF">OTSTA716_2755</name>
</gene>
<protein>
    <submittedName>
        <fullName evidence="1">Uncharacterized protein</fullName>
    </submittedName>
</protein>
<reference evidence="1 2" key="1">
    <citation type="submission" date="2015-01" db="EMBL/GenBank/DDBJ databases">
        <title>Genome Sequencing of Rickettsiales.</title>
        <authorList>
            <person name="Daugherty S.C."/>
            <person name="Su Q."/>
            <person name="Abolude K."/>
            <person name="Beier-Sexton M."/>
            <person name="Carlyon J.A."/>
            <person name="Carter R."/>
            <person name="Day N.P."/>
            <person name="Dumler S.J."/>
            <person name="Dyachenko V."/>
            <person name="Godinez A."/>
            <person name="Kurtti T.J."/>
            <person name="Lichay M."/>
            <person name="Mullins K.E."/>
            <person name="Ott S."/>
            <person name="Pappas-Brown V."/>
            <person name="Paris D.H."/>
            <person name="Patel P."/>
            <person name="Richards A.L."/>
            <person name="Sadzewicz L."/>
            <person name="Sears K."/>
            <person name="Seidman D."/>
            <person name="Sengamalay N."/>
            <person name="Stenos J."/>
            <person name="Tallon L.J."/>
            <person name="Vincent G."/>
            <person name="Fraser C.M."/>
            <person name="Munderloh U."/>
            <person name="Dunning-Hotopp J.C."/>
        </authorList>
    </citation>
    <scope>NUCLEOTIDE SEQUENCE [LARGE SCALE GENOMIC DNA]</scope>
    <source>
        <strain evidence="1 2">TA716</strain>
    </source>
</reference>
<proteinExistence type="predicted"/>
<accession>A0A0F3NQC9</accession>
<dbReference type="AlphaFoldDB" id="A0A0F3NQC9"/>
<evidence type="ECO:0000313" key="1">
    <source>
        <dbReference type="EMBL" id="KJV69912.1"/>
    </source>
</evidence>
<dbReference type="PATRIC" id="fig|1359175.3.peg.1490"/>